<evidence type="ECO:0000256" key="1">
    <source>
        <dbReference type="ARBA" id="ARBA00022448"/>
    </source>
</evidence>
<dbReference type="EMBL" id="LT719092">
    <property type="protein sequence ID" value="SJK85571.1"/>
    <property type="molecule type" value="Genomic_DNA"/>
</dbReference>
<dbReference type="PANTHER" id="PTHR42788">
    <property type="entry name" value="TAURINE IMPORT ATP-BINDING PROTEIN-RELATED"/>
    <property type="match status" value="1"/>
</dbReference>
<keyword evidence="3" id="KW-0067">ATP-binding</keyword>
<dbReference type="GO" id="GO:0005524">
    <property type="term" value="F:ATP binding"/>
    <property type="evidence" value="ECO:0007669"/>
    <property type="project" value="UniProtKB-KW"/>
</dbReference>
<dbReference type="SUPFAM" id="SSF52540">
    <property type="entry name" value="P-loop containing nucleoside triphosphate hydrolases"/>
    <property type="match status" value="1"/>
</dbReference>
<dbReference type="InterPro" id="IPR017871">
    <property type="entry name" value="ABC_transporter-like_CS"/>
</dbReference>
<keyword evidence="1" id="KW-0813">Transport</keyword>
<feature type="domain" description="ABC transporter" evidence="4">
    <location>
        <begin position="1"/>
        <end position="232"/>
    </location>
</feature>
<dbReference type="GeneID" id="41589090"/>
<reference evidence="5 8" key="1">
    <citation type="submission" date="2016-04" db="EMBL/GenBank/DDBJ databases">
        <authorList>
            <person name="Evans L.H."/>
            <person name="Alamgir A."/>
            <person name="Owens N."/>
            <person name="Weber N.D."/>
            <person name="Virtaneva K."/>
            <person name="Barbian K."/>
            <person name="Babar A."/>
            <person name="Rosenke K."/>
        </authorList>
    </citation>
    <scope>NUCLEOTIDE SEQUENCE [LARGE SCALE GENOMIC DNA]</scope>
    <source>
        <strain evidence="5">S5</strain>
        <strain evidence="8">S5(T) (JCM 30642 \VKM B-2941)</strain>
    </source>
</reference>
<proteinExistence type="predicted"/>
<reference evidence="7" key="2">
    <citation type="submission" date="2016-06" db="EMBL/GenBank/DDBJ databases">
        <authorList>
            <person name="Toshchakov V.S."/>
        </authorList>
    </citation>
    <scope>NUCLEOTIDE SEQUENCE [LARGE SCALE GENOMIC DNA]</scope>
    <source>
        <strain>PM4 (JCM 30641</strain>
        <strain evidence="7">\VKM B-2940)</strain>
    </source>
</reference>
<dbReference type="PROSITE" id="PS50893">
    <property type="entry name" value="ABC_TRANSPORTER_2"/>
    <property type="match status" value="1"/>
</dbReference>
<accession>A0A1N5WIG4</accession>
<sequence>MEVLGLDFRYDNGYKVFNNINIKVERGKFAAIVGPSGVGKSTLLRLFGAFLKPESGTVLLHGKPVLRPTPLISMVHQSIVTFPWMTAEENVMLSLKTKNIPKDECKELASKALEMVGLQGFENLYPKEMSGGMRQRVSVARSLAAEPKVLLMDEPFAHLDELTAEGLRQDIYNILFNPESPLECVIMVSHNLTEVVELSDTVFVLNNSPATVVGQIDIEMPRPRNSRDPVFDNYLDTLYRLLTKKKGGTR</sequence>
<dbReference type="GO" id="GO:0016887">
    <property type="term" value="F:ATP hydrolysis activity"/>
    <property type="evidence" value="ECO:0007669"/>
    <property type="project" value="InterPro"/>
</dbReference>
<dbReference type="Proteomes" id="UP000195607">
    <property type="component" value="Chromosome I"/>
</dbReference>
<evidence type="ECO:0000259" key="4">
    <source>
        <dbReference type="PROSITE" id="PS50893"/>
    </source>
</evidence>
<evidence type="ECO:0000256" key="3">
    <source>
        <dbReference type="ARBA" id="ARBA00022840"/>
    </source>
</evidence>
<reference evidence="6" key="3">
    <citation type="submission" date="2016-06" db="EMBL/GenBank/DDBJ databases">
        <authorList>
            <person name="Olsen C.W."/>
            <person name="Carey S."/>
            <person name="Hinshaw L."/>
            <person name="Karasin A.I."/>
        </authorList>
    </citation>
    <scope>NUCLEOTIDE SEQUENCE [LARGE SCALE GENOMIC DNA]</scope>
    <source>
        <strain evidence="6">PM4</strain>
    </source>
</reference>
<dbReference type="InterPro" id="IPR003439">
    <property type="entry name" value="ABC_transporter-like_ATP-bd"/>
</dbReference>
<keyword evidence="7" id="KW-1185">Reference proteome</keyword>
<evidence type="ECO:0000256" key="2">
    <source>
        <dbReference type="ARBA" id="ARBA00022741"/>
    </source>
</evidence>
<dbReference type="CDD" id="cd03293">
    <property type="entry name" value="ABC_NrtD_SsuB_transporters"/>
    <property type="match status" value="1"/>
</dbReference>
<dbReference type="InterPro" id="IPR027417">
    <property type="entry name" value="P-loop_NTPase"/>
</dbReference>
<dbReference type="Pfam" id="PF00005">
    <property type="entry name" value="ABC_tran"/>
    <property type="match status" value="1"/>
</dbReference>
<evidence type="ECO:0000313" key="5">
    <source>
        <dbReference type="EMBL" id="SIM85082.1"/>
    </source>
</evidence>
<dbReference type="AlphaFoldDB" id="A0A1N5WIG4"/>
<gene>
    <name evidence="6" type="ORF">CPM_1792</name>
    <name evidence="5" type="ORF">CSP5_1853</name>
</gene>
<evidence type="ECO:0000313" key="8">
    <source>
        <dbReference type="Proteomes" id="UP000195607"/>
    </source>
</evidence>
<name>A0A1N5WIG4_9ARCH</name>
<dbReference type="SMART" id="SM00382">
    <property type="entry name" value="AAA"/>
    <property type="match status" value="1"/>
</dbReference>
<dbReference type="InterPro" id="IPR050166">
    <property type="entry name" value="ABC_transporter_ATP-bind"/>
</dbReference>
<dbReference type="InterPro" id="IPR003593">
    <property type="entry name" value="AAA+_ATPase"/>
</dbReference>
<dbReference type="Gene3D" id="3.40.50.300">
    <property type="entry name" value="P-loop containing nucleotide triphosphate hydrolases"/>
    <property type="match status" value="1"/>
</dbReference>
<organism evidence="5 8">
    <name type="scientific">Cuniculiplasma divulgatum</name>
    <dbReference type="NCBI Taxonomy" id="1673428"/>
    <lineage>
        <taxon>Archaea</taxon>
        <taxon>Methanobacteriati</taxon>
        <taxon>Thermoplasmatota</taxon>
        <taxon>Thermoplasmata</taxon>
        <taxon>Thermoplasmatales</taxon>
        <taxon>Cuniculiplasmataceae</taxon>
        <taxon>Cuniculiplasma</taxon>
    </lineage>
</organism>
<dbReference type="PROSITE" id="PS00211">
    <property type="entry name" value="ABC_TRANSPORTER_1"/>
    <property type="match status" value="1"/>
</dbReference>
<dbReference type="Proteomes" id="UP000187822">
    <property type="component" value="Chromosome I"/>
</dbReference>
<keyword evidence="2" id="KW-0547">Nucleotide-binding</keyword>
<dbReference type="RefSeq" id="WP_077076675.1">
    <property type="nucleotide sequence ID" value="NZ_LT671858.1"/>
</dbReference>
<dbReference type="EMBL" id="LT671858">
    <property type="protein sequence ID" value="SIM85082.1"/>
    <property type="molecule type" value="Genomic_DNA"/>
</dbReference>
<dbReference type="KEGG" id="cdiv:CPM_1792"/>
<evidence type="ECO:0000313" key="6">
    <source>
        <dbReference type="EMBL" id="SJK85571.1"/>
    </source>
</evidence>
<dbReference type="OrthoDB" id="10909at2157"/>
<protein>
    <submittedName>
        <fullName evidence="5">NitT family ABC transporter ATPase</fullName>
    </submittedName>
</protein>
<dbReference type="PANTHER" id="PTHR42788:SF13">
    <property type="entry name" value="ALIPHATIC SULFONATES IMPORT ATP-BINDING PROTEIN SSUB"/>
    <property type="match status" value="1"/>
</dbReference>
<dbReference type="STRING" id="1673428.CPM_1792"/>
<evidence type="ECO:0000313" key="7">
    <source>
        <dbReference type="Proteomes" id="UP000187822"/>
    </source>
</evidence>